<organism evidence="8 9">
    <name type="scientific">Branchiostoma lanceolatum</name>
    <name type="common">Common lancelet</name>
    <name type="synonym">Amphioxus lanceolatum</name>
    <dbReference type="NCBI Taxonomy" id="7740"/>
    <lineage>
        <taxon>Eukaryota</taxon>
        <taxon>Metazoa</taxon>
        <taxon>Chordata</taxon>
        <taxon>Cephalochordata</taxon>
        <taxon>Leptocardii</taxon>
        <taxon>Amphioxiformes</taxon>
        <taxon>Branchiostomatidae</taxon>
        <taxon>Branchiostoma</taxon>
    </lineage>
</organism>
<evidence type="ECO:0000256" key="1">
    <source>
        <dbReference type="ARBA" id="ARBA00004613"/>
    </source>
</evidence>
<dbReference type="InterPro" id="IPR000889">
    <property type="entry name" value="Glutathione_peroxidase"/>
</dbReference>
<evidence type="ECO:0000256" key="7">
    <source>
        <dbReference type="RuleBase" id="RU000499"/>
    </source>
</evidence>
<gene>
    <name evidence="8" type="primary">GPX2</name>
    <name evidence="8" type="ORF">BLAG_LOCUS3057</name>
</gene>
<dbReference type="PROSITE" id="PS51355">
    <property type="entry name" value="GLUTATHIONE_PEROXID_3"/>
    <property type="match status" value="1"/>
</dbReference>
<evidence type="ECO:0000256" key="2">
    <source>
        <dbReference type="ARBA" id="ARBA00006926"/>
    </source>
</evidence>
<reference evidence="8" key="1">
    <citation type="submission" date="2022-01" db="EMBL/GenBank/DDBJ databases">
        <authorList>
            <person name="Braso-Vives M."/>
        </authorList>
    </citation>
    <scope>NUCLEOTIDE SEQUENCE</scope>
</reference>
<evidence type="ECO:0000256" key="6">
    <source>
        <dbReference type="ARBA" id="ARBA00023002"/>
    </source>
</evidence>
<dbReference type="InterPro" id="IPR036249">
    <property type="entry name" value="Thioredoxin-like_sf"/>
</dbReference>
<sequence>MFGDKLAILGFPCNQFGHQENATNEEILNSLKYVRPGNGYEPKFDMFSKVQVNGSDSHPVFAYLREKLPIPVDSENAFLIMNDPKCVIWSPVTRTDIAWNFEKFLIGPDGQPIKRFSRYYPTIDIKKDIEGLLK</sequence>
<dbReference type="SUPFAM" id="SSF52833">
    <property type="entry name" value="Thioredoxin-like"/>
    <property type="match status" value="1"/>
</dbReference>
<dbReference type="Pfam" id="PF00255">
    <property type="entry name" value="GSHPx"/>
    <property type="match status" value="1"/>
</dbReference>
<comment type="similarity">
    <text evidence="2 7">Belongs to the glutathione peroxidase family.</text>
</comment>
<dbReference type="PROSITE" id="PS00763">
    <property type="entry name" value="GLUTATHIONE_PEROXID_2"/>
    <property type="match status" value="1"/>
</dbReference>
<dbReference type="PANTHER" id="PTHR11592:SF88">
    <property type="entry name" value="GLUTATHIONE PEROXIDASE-RELATED"/>
    <property type="match status" value="1"/>
</dbReference>
<dbReference type="Gene3D" id="3.40.30.10">
    <property type="entry name" value="Glutaredoxin"/>
    <property type="match status" value="1"/>
</dbReference>
<evidence type="ECO:0000313" key="8">
    <source>
        <dbReference type="EMBL" id="CAH1238451.1"/>
    </source>
</evidence>
<dbReference type="PIRSF" id="PIRSF000303">
    <property type="entry name" value="Glutathion_perox"/>
    <property type="match status" value="1"/>
</dbReference>
<dbReference type="GO" id="GO:0005576">
    <property type="term" value="C:extracellular region"/>
    <property type="evidence" value="ECO:0007669"/>
    <property type="project" value="UniProtKB-SubCell"/>
</dbReference>
<keyword evidence="4 7" id="KW-0575">Peroxidase</keyword>
<protein>
    <recommendedName>
        <fullName evidence="7">Glutathione peroxidase</fullName>
    </recommendedName>
</protein>
<dbReference type="OMA" id="QENTRND"/>
<keyword evidence="6 7" id="KW-0560">Oxidoreductase</keyword>
<dbReference type="GO" id="GO:0006979">
    <property type="term" value="P:response to oxidative stress"/>
    <property type="evidence" value="ECO:0007669"/>
    <property type="project" value="InterPro"/>
</dbReference>
<evidence type="ECO:0000256" key="5">
    <source>
        <dbReference type="ARBA" id="ARBA00022729"/>
    </source>
</evidence>
<name>A0A8J9YLI6_BRALA</name>
<dbReference type="PRINTS" id="PR01011">
    <property type="entry name" value="GLUTPROXDASE"/>
</dbReference>
<evidence type="ECO:0000256" key="4">
    <source>
        <dbReference type="ARBA" id="ARBA00022559"/>
    </source>
</evidence>
<dbReference type="Proteomes" id="UP000838412">
    <property type="component" value="Chromosome 10"/>
</dbReference>
<dbReference type="InterPro" id="IPR029760">
    <property type="entry name" value="GPX_CS"/>
</dbReference>
<proteinExistence type="inferred from homology"/>
<keyword evidence="9" id="KW-1185">Reference proteome</keyword>
<comment type="subcellular location">
    <subcellularLocation>
        <location evidence="1">Secreted</location>
    </subcellularLocation>
</comment>
<evidence type="ECO:0000256" key="3">
    <source>
        <dbReference type="ARBA" id="ARBA00022525"/>
    </source>
</evidence>
<evidence type="ECO:0000313" key="9">
    <source>
        <dbReference type="Proteomes" id="UP000838412"/>
    </source>
</evidence>
<dbReference type="PANTHER" id="PTHR11592">
    <property type="entry name" value="GLUTATHIONE PEROXIDASE"/>
    <property type="match status" value="1"/>
</dbReference>
<dbReference type="OrthoDB" id="446890at2759"/>
<keyword evidence="5" id="KW-0732">Signal</keyword>
<dbReference type="EMBL" id="OV696695">
    <property type="protein sequence ID" value="CAH1238451.1"/>
    <property type="molecule type" value="Genomic_DNA"/>
</dbReference>
<dbReference type="GO" id="GO:0004602">
    <property type="term" value="F:glutathione peroxidase activity"/>
    <property type="evidence" value="ECO:0007669"/>
    <property type="project" value="TreeGrafter"/>
</dbReference>
<accession>A0A8J9YLI6</accession>
<dbReference type="AlphaFoldDB" id="A0A8J9YLI6"/>
<keyword evidence="3" id="KW-0964">Secreted</keyword>